<name>G2E1A7_9GAMM</name>
<gene>
    <name evidence="2" type="ORF">ThidrDRAFT_2070</name>
</gene>
<comment type="caution">
    <text evidence="2">The sequence shown here is derived from an EMBL/GenBank/DDBJ whole genome shotgun (WGS) entry which is preliminary data.</text>
</comment>
<sequence length="93" mass="10029">MAAVEVVIPEAVEGHVKVVFDQLNEKHRRWVAALLSEVVGHGGTKWVSEVTGLDPKTVRQGRLDVAAGLSDCPRDRVRRVGGGRPPLKKGSVP</sequence>
<accession>G2E1A7</accession>
<organism evidence="2 3">
    <name type="scientific">Thiorhodococcus drewsii AZ1</name>
    <dbReference type="NCBI Taxonomy" id="765913"/>
    <lineage>
        <taxon>Bacteria</taxon>
        <taxon>Pseudomonadati</taxon>
        <taxon>Pseudomonadota</taxon>
        <taxon>Gammaproteobacteria</taxon>
        <taxon>Chromatiales</taxon>
        <taxon>Chromatiaceae</taxon>
        <taxon>Thiorhodococcus</taxon>
    </lineage>
</organism>
<feature type="region of interest" description="Disordered" evidence="1">
    <location>
        <begin position="74"/>
        <end position="93"/>
    </location>
</feature>
<dbReference type="EMBL" id="AFWT01000013">
    <property type="protein sequence ID" value="EGV31204.1"/>
    <property type="molecule type" value="Genomic_DNA"/>
</dbReference>
<protein>
    <submittedName>
        <fullName evidence="2">Uncharacterized protein</fullName>
    </submittedName>
</protein>
<dbReference type="AlphaFoldDB" id="G2E1A7"/>
<dbReference type="eggNOG" id="ENOG5030WJD">
    <property type="taxonomic scope" value="Bacteria"/>
</dbReference>
<evidence type="ECO:0000313" key="2">
    <source>
        <dbReference type="EMBL" id="EGV31204.1"/>
    </source>
</evidence>
<reference evidence="2 3" key="1">
    <citation type="submission" date="2011-06" db="EMBL/GenBank/DDBJ databases">
        <title>The draft genome of Thiorhodococcus drewsii AZ1.</title>
        <authorList>
            <consortium name="US DOE Joint Genome Institute (JGI-PGF)"/>
            <person name="Lucas S."/>
            <person name="Han J."/>
            <person name="Lapidus A."/>
            <person name="Cheng J.-F."/>
            <person name="Goodwin L."/>
            <person name="Pitluck S."/>
            <person name="Peters L."/>
            <person name="Land M.L."/>
            <person name="Hauser L."/>
            <person name="Vogl K."/>
            <person name="Liu Z."/>
            <person name="Imhoff J."/>
            <person name="Thiel V."/>
            <person name="Frigaard N.-U."/>
            <person name="Bryant D.A."/>
            <person name="Woyke T.J."/>
        </authorList>
    </citation>
    <scope>NUCLEOTIDE SEQUENCE [LARGE SCALE GENOMIC DNA]</scope>
    <source>
        <strain evidence="2 3">AZ1</strain>
    </source>
</reference>
<proteinExistence type="predicted"/>
<evidence type="ECO:0000256" key="1">
    <source>
        <dbReference type="SAM" id="MobiDB-lite"/>
    </source>
</evidence>
<dbReference type="Proteomes" id="UP000004200">
    <property type="component" value="Unassembled WGS sequence"/>
</dbReference>
<keyword evidence="3" id="KW-1185">Reference proteome</keyword>
<evidence type="ECO:0000313" key="3">
    <source>
        <dbReference type="Proteomes" id="UP000004200"/>
    </source>
</evidence>